<reference evidence="2" key="2">
    <citation type="submission" date="2022-01" db="EMBL/GenBank/DDBJ databases">
        <authorList>
            <person name="Yamashiro T."/>
            <person name="Shiraishi A."/>
            <person name="Satake H."/>
            <person name="Nakayama K."/>
        </authorList>
    </citation>
    <scope>NUCLEOTIDE SEQUENCE</scope>
</reference>
<comment type="caution">
    <text evidence="2">The sequence shown here is derived from an EMBL/GenBank/DDBJ whole genome shotgun (WGS) entry which is preliminary data.</text>
</comment>
<evidence type="ECO:0000256" key="1">
    <source>
        <dbReference type="SAM" id="MobiDB-lite"/>
    </source>
</evidence>
<dbReference type="EMBL" id="BQNB010018382">
    <property type="protein sequence ID" value="GJT73777.1"/>
    <property type="molecule type" value="Genomic_DNA"/>
</dbReference>
<name>A0ABQ5GFW7_9ASTR</name>
<protein>
    <submittedName>
        <fullName evidence="2">Uncharacterized protein</fullName>
    </submittedName>
</protein>
<evidence type="ECO:0000313" key="3">
    <source>
        <dbReference type="Proteomes" id="UP001151760"/>
    </source>
</evidence>
<gene>
    <name evidence="2" type="ORF">Tco_1033063</name>
</gene>
<evidence type="ECO:0000313" key="2">
    <source>
        <dbReference type="EMBL" id="GJT73777.1"/>
    </source>
</evidence>
<proteinExistence type="predicted"/>
<sequence>MQKMKKTYDQPLGYDNPTNIFEVNHEDAYDSDVDEGPNAAAAFMANLSSTSATNSQVNEVNVFFINVQVFVRCANDLFVLHAIGKQSLKRRYDELSKANTHSRTAYTEKINALTAENAKLKTELSGKKSGGSTASEKPKVPASGMYTKSSKYIPLKKEANLDLMELLRKEWSGYNQGIVMNAHAMVFGLRPLVAVDFP</sequence>
<reference evidence="2" key="1">
    <citation type="journal article" date="2022" name="Int. J. Mol. Sci.">
        <title>Draft Genome of Tanacetum Coccineum: Genomic Comparison of Closely Related Tanacetum-Family Plants.</title>
        <authorList>
            <person name="Yamashiro T."/>
            <person name="Shiraishi A."/>
            <person name="Nakayama K."/>
            <person name="Satake H."/>
        </authorList>
    </citation>
    <scope>NUCLEOTIDE SEQUENCE</scope>
</reference>
<organism evidence="2 3">
    <name type="scientific">Tanacetum coccineum</name>
    <dbReference type="NCBI Taxonomy" id="301880"/>
    <lineage>
        <taxon>Eukaryota</taxon>
        <taxon>Viridiplantae</taxon>
        <taxon>Streptophyta</taxon>
        <taxon>Embryophyta</taxon>
        <taxon>Tracheophyta</taxon>
        <taxon>Spermatophyta</taxon>
        <taxon>Magnoliopsida</taxon>
        <taxon>eudicotyledons</taxon>
        <taxon>Gunneridae</taxon>
        <taxon>Pentapetalae</taxon>
        <taxon>asterids</taxon>
        <taxon>campanulids</taxon>
        <taxon>Asterales</taxon>
        <taxon>Asteraceae</taxon>
        <taxon>Asteroideae</taxon>
        <taxon>Anthemideae</taxon>
        <taxon>Anthemidinae</taxon>
        <taxon>Tanacetum</taxon>
    </lineage>
</organism>
<keyword evidence="3" id="KW-1185">Reference proteome</keyword>
<accession>A0ABQ5GFW7</accession>
<feature type="region of interest" description="Disordered" evidence="1">
    <location>
        <begin position="122"/>
        <end position="142"/>
    </location>
</feature>
<dbReference type="Proteomes" id="UP001151760">
    <property type="component" value="Unassembled WGS sequence"/>
</dbReference>